<dbReference type="EMBL" id="QGDI01000002">
    <property type="protein sequence ID" value="PWJ14610.1"/>
    <property type="molecule type" value="Genomic_DNA"/>
</dbReference>
<proteinExistence type="predicted"/>
<dbReference type="CDD" id="cd08053">
    <property type="entry name" value="Yqbg"/>
    <property type="match status" value="1"/>
</dbReference>
<evidence type="ECO:0000313" key="2">
    <source>
        <dbReference type="Proteomes" id="UP000245720"/>
    </source>
</evidence>
<dbReference type="RefSeq" id="WP_109725486.1">
    <property type="nucleotide sequence ID" value="NZ_QGDI01000002.1"/>
</dbReference>
<comment type="caution">
    <text evidence="1">The sequence shown here is derived from an EMBL/GenBank/DDBJ whole genome shotgun (WGS) entry which is preliminary data.</text>
</comment>
<name>A0A315Y2Z7_RUMFL</name>
<dbReference type="Proteomes" id="UP000245720">
    <property type="component" value="Unassembled WGS sequence"/>
</dbReference>
<accession>A0A315Y2Z7</accession>
<organism evidence="1 2">
    <name type="scientific">Ruminococcus flavefaciens</name>
    <dbReference type="NCBI Taxonomy" id="1265"/>
    <lineage>
        <taxon>Bacteria</taxon>
        <taxon>Bacillati</taxon>
        <taxon>Bacillota</taxon>
        <taxon>Clostridia</taxon>
        <taxon>Eubacteriales</taxon>
        <taxon>Oscillospiraceae</taxon>
        <taxon>Ruminococcus</taxon>
    </lineage>
</organism>
<dbReference type="AlphaFoldDB" id="A0A315Y2Z7"/>
<dbReference type="InterPro" id="IPR013514">
    <property type="entry name" value="DUF3199_YqbG"/>
</dbReference>
<reference evidence="1 2" key="1">
    <citation type="submission" date="2018-05" db="EMBL/GenBank/DDBJ databases">
        <title>The Hungate 1000. A catalogue of reference genomes from the rumen microbiome.</title>
        <authorList>
            <person name="Kelly W."/>
        </authorList>
    </citation>
    <scope>NUCLEOTIDE SEQUENCE [LARGE SCALE GENOMIC DNA]</scope>
    <source>
        <strain evidence="1 2">SAb67</strain>
    </source>
</reference>
<gene>
    <name evidence="1" type="ORF">IE37_00595</name>
</gene>
<protein>
    <submittedName>
        <fullName evidence="1">Uncharacterized protein</fullName>
    </submittedName>
</protein>
<dbReference type="OrthoDB" id="1828983at2"/>
<sequence length="141" mass="15056">MTIFADYAYYSGTYGGDLIPEEKYPSVASKATDRINAATFGRIEKGVPTEHEEVVKRCCCELAEQIYPITLEAAFTSASGNSSSGIIASETNSKYSVSYRSSSEVLGAQLKGATAGLDDVCSAIILRHLGRTGLLFRGVDP</sequence>
<evidence type="ECO:0000313" key="1">
    <source>
        <dbReference type="EMBL" id="PWJ14610.1"/>
    </source>
</evidence>